<gene>
    <name evidence="1" type="ORF">ACFQ24_08940</name>
</gene>
<dbReference type="Proteomes" id="UP001597203">
    <property type="component" value="Unassembled WGS sequence"/>
</dbReference>
<reference evidence="2" key="1">
    <citation type="journal article" date="2019" name="Int. J. Syst. Evol. Microbiol.">
        <title>The Global Catalogue of Microorganisms (GCM) 10K type strain sequencing project: providing services to taxonomists for standard genome sequencing and annotation.</title>
        <authorList>
            <consortium name="The Broad Institute Genomics Platform"/>
            <consortium name="The Broad Institute Genome Sequencing Center for Infectious Disease"/>
            <person name="Wu L."/>
            <person name="Ma J."/>
        </authorList>
    </citation>
    <scope>NUCLEOTIDE SEQUENCE [LARGE SCALE GENOMIC DNA]</scope>
    <source>
        <strain evidence="2">CCUG 54329</strain>
    </source>
</reference>
<evidence type="ECO:0000313" key="2">
    <source>
        <dbReference type="Proteomes" id="UP001597203"/>
    </source>
</evidence>
<organism evidence="1 2">
    <name type="scientific">Sphingobium olei</name>
    <dbReference type="NCBI Taxonomy" id="420955"/>
    <lineage>
        <taxon>Bacteria</taxon>
        <taxon>Pseudomonadati</taxon>
        <taxon>Pseudomonadota</taxon>
        <taxon>Alphaproteobacteria</taxon>
        <taxon>Sphingomonadales</taxon>
        <taxon>Sphingomonadaceae</taxon>
        <taxon>Sphingobium</taxon>
    </lineage>
</organism>
<sequence>MMLSEAALTLMRDLFGRRDLLADAPRVRRRLVAWGGEPVMVPHDAVLASEPTLQRALAVPADDGSKGAPDFTIHAAPPLPAGQLHVFGERHAVVARVRLRDPACREESRIEAVEAGWLFLAPAGGEDGWLLGIGGDLDALLAQSRLIAPVVEPIDGPPQAFPAAPRLHLPLVGGDWLACGTAALGFDPICGDGAAQSVRQAILASAVVRAIAEGGDQDALLGHYQAMLIATMRRHLLLCAQFYANGGQGNWWRAQHHALIQGHGWCTSLLAELPEPQFSLQGLRLVPRRAAA</sequence>
<evidence type="ECO:0000313" key="1">
    <source>
        <dbReference type="EMBL" id="MFD1104996.1"/>
    </source>
</evidence>
<dbReference type="EMBL" id="JBHTLS010000117">
    <property type="protein sequence ID" value="MFD1104996.1"/>
    <property type="molecule type" value="Genomic_DNA"/>
</dbReference>
<dbReference type="RefSeq" id="WP_380910488.1">
    <property type="nucleotide sequence ID" value="NZ_JBHTLS010000117.1"/>
</dbReference>
<proteinExistence type="predicted"/>
<accession>A0ABW3NX50</accession>
<dbReference type="InterPro" id="IPR036188">
    <property type="entry name" value="FAD/NAD-bd_sf"/>
</dbReference>
<comment type="caution">
    <text evidence="1">The sequence shown here is derived from an EMBL/GenBank/DDBJ whole genome shotgun (WGS) entry which is preliminary data.</text>
</comment>
<name>A0ABW3NX50_9SPHN</name>
<keyword evidence="2" id="KW-1185">Reference proteome</keyword>
<dbReference type="Gene3D" id="3.50.50.60">
    <property type="entry name" value="FAD/NAD(P)-binding domain"/>
    <property type="match status" value="1"/>
</dbReference>
<protein>
    <submittedName>
        <fullName evidence="1">Uncharacterized protein</fullName>
    </submittedName>
</protein>
<dbReference type="SUPFAM" id="SSF51905">
    <property type="entry name" value="FAD/NAD(P)-binding domain"/>
    <property type="match status" value="1"/>
</dbReference>